<sequence>MPDLRPAPSICQQIVADRAQSRWRLGNGGFLDTGPMSSRAPARTTKALPLRCSDRTNELLSTLGKPSPTQETSHGSASGSVKHMPSDFRPGKGCPDKKTESRKLVALPAAAREARLLVRDSLPQWGLTAFADDCAVAVSEFVTNSVRHAQPLAFIGVALRLTETHLVAEVHDASFAQPKPRKATEDDEGGRGLPLIEALTDQWGHYQTDDGKVCWAAWKLDGQLSDEP</sequence>
<keyword evidence="5" id="KW-1185">Reference proteome</keyword>
<comment type="caution">
    <text evidence="4">The sequence shown here is derived from an EMBL/GenBank/DDBJ whole genome shotgun (WGS) entry which is preliminary data.</text>
</comment>
<reference evidence="4 5" key="1">
    <citation type="submission" date="2018-06" db="EMBL/GenBank/DDBJ databases">
        <title>Actinomadura craniellae sp. nov. isolated from marine sponge Craniella sp.</title>
        <authorList>
            <person name="Li L."/>
            <person name="Xu Q.H."/>
            <person name="Lin H.W."/>
            <person name="Lu Y.H."/>
        </authorList>
    </citation>
    <scope>NUCLEOTIDE SEQUENCE [LARGE SCALE GENOMIC DNA]</scope>
    <source>
        <strain evidence="4 5">LHW63021</strain>
    </source>
</reference>
<dbReference type="InterPro" id="IPR003594">
    <property type="entry name" value="HATPase_dom"/>
</dbReference>
<proteinExistence type="predicted"/>
<protein>
    <recommendedName>
        <fullName evidence="3">Histidine kinase/HSP90-like ATPase domain-containing protein</fullName>
    </recommendedName>
</protein>
<dbReference type="SUPFAM" id="SSF55874">
    <property type="entry name" value="ATPase domain of HSP90 chaperone/DNA topoisomerase II/histidine kinase"/>
    <property type="match status" value="1"/>
</dbReference>
<name>A0A365H2Z8_9ACTN</name>
<evidence type="ECO:0000313" key="4">
    <source>
        <dbReference type="EMBL" id="RAY13480.1"/>
    </source>
</evidence>
<feature type="region of interest" description="Disordered" evidence="2">
    <location>
        <begin position="59"/>
        <end position="100"/>
    </location>
</feature>
<evidence type="ECO:0000256" key="2">
    <source>
        <dbReference type="SAM" id="MobiDB-lite"/>
    </source>
</evidence>
<dbReference type="AlphaFoldDB" id="A0A365H2Z8"/>
<feature type="domain" description="Histidine kinase/HSP90-like ATPase" evidence="3">
    <location>
        <begin position="105"/>
        <end position="217"/>
    </location>
</feature>
<dbReference type="Pfam" id="PF13581">
    <property type="entry name" value="HATPase_c_2"/>
    <property type="match status" value="1"/>
</dbReference>
<organism evidence="4 5">
    <name type="scientific">Actinomadura craniellae</name>
    <dbReference type="NCBI Taxonomy" id="2231787"/>
    <lineage>
        <taxon>Bacteria</taxon>
        <taxon>Bacillati</taxon>
        <taxon>Actinomycetota</taxon>
        <taxon>Actinomycetes</taxon>
        <taxon>Streptosporangiales</taxon>
        <taxon>Thermomonosporaceae</taxon>
        <taxon>Actinomadura</taxon>
    </lineage>
</organism>
<dbReference type="GO" id="GO:0004674">
    <property type="term" value="F:protein serine/threonine kinase activity"/>
    <property type="evidence" value="ECO:0007669"/>
    <property type="project" value="UniProtKB-KW"/>
</dbReference>
<dbReference type="PANTHER" id="PTHR35526">
    <property type="entry name" value="ANTI-SIGMA-F FACTOR RSBW-RELATED"/>
    <property type="match status" value="1"/>
</dbReference>
<evidence type="ECO:0000256" key="1">
    <source>
        <dbReference type="ARBA" id="ARBA00022527"/>
    </source>
</evidence>
<dbReference type="EMBL" id="QLYX01000009">
    <property type="protein sequence ID" value="RAY13480.1"/>
    <property type="molecule type" value="Genomic_DNA"/>
</dbReference>
<evidence type="ECO:0000259" key="3">
    <source>
        <dbReference type="Pfam" id="PF13581"/>
    </source>
</evidence>
<dbReference type="Proteomes" id="UP000251891">
    <property type="component" value="Unassembled WGS sequence"/>
</dbReference>
<dbReference type="CDD" id="cd16936">
    <property type="entry name" value="HATPase_RsbW-like"/>
    <property type="match status" value="1"/>
</dbReference>
<evidence type="ECO:0000313" key="5">
    <source>
        <dbReference type="Proteomes" id="UP000251891"/>
    </source>
</evidence>
<dbReference type="InterPro" id="IPR050267">
    <property type="entry name" value="Anti-sigma-factor_SerPK"/>
</dbReference>
<keyword evidence="1" id="KW-0808">Transferase</keyword>
<keyword evidence="1" id="KW-0418">Kinase</keyword>
<dbReference type="InterPro" id="IPR036890">
    <property type="entry name" value="HATPase_C_sf"/>
</dbReference>
<feature type="compositionally biased region" description="Basic and acidic residues" evidence="2">
    <location>
        <begin position="84"/>
        <end position="100"/>
    </location>
</feature>
<dbReference type="PANTHER" id="PTHR35526:SF3">
    <property type="entry name" value="ANTI-SIGMA-F FACTOR RSBW"/>
    <property type="match status" value="1"/>
</dbReference>
<keyword evidence="1" id="KW-0723">Serine/threonine-protein kinase</keyword>
<accession>A0A365H2Z8</accession>
<gene>
    <name evidence="4" type="ORF">DPM19_20715</name>
</gene>
<dbReference type="Gene3D" id="3.30.565.10">
    <property type="entry name" value="Histidine kinase-like ATPase, C-terminal domain"/>
    <property type="match status" value="1"/>
</dbReference>
<feature type="compositionally biased region" description="Polar residues" evidence="2">
    <location>
        <begin position="67"/>
        <end position="79"/>
    </location>
</feature>